<keyword evidence="2" id="KW-1185">Reference proteome</keyword>
<sequence>MDGRHSLAANAAAAKMMPPVTEMKMPLSSREAEAIALRPMRSCRAMISRQAGRIAVALSENITNGEMPRP</sequence>
<comment type="caution">
    <text evidence="1">The sequence shown here is derived from an EMBL/GenBank/DDBJ whole genome shotgun (WGS) entry which is preliminary data.</text>
</comment>
<organism evidence="1 2">
    <name type="scientific">Drosophila gunungcola</name>
    <name type="common">fruit fly</name>
    <dbReference type="NCBI Taxonomy" id="103775"/>
    <lineage>
        <taxon>Eukaryota</taxon>
        <taxon>Metazoa</taxon>
        <taxon>Ecdysozoa</taxon>
        <taxon>Arthropoda</taxon>
        <taxon>Hexapoda</taxon>
        <taxon>Insecta</taxon>
        <taxon>Pterygota</taxon>
        <taxon>Neoptera</taxon>
        <taxon>Endopterygota</taxon>
        <taxon>Diptera</taxon>
        <taxon>Brachycera</taxon>
        <taxon>Muscomorpha</taxon>
        <taxon>Ephydroidea</taxon>
        <taxon>Drosophilidae</taxon>
        <taxon>Drosophila</taxon>
        <taxon>Sophophora</taxon>
    </lineage>
</organism>
<dbReference type="AlphaFoldDB" id="A0A9P9YYW7"/>
<reference evidence="1" key="1">
    <citation type="journal article" date="2023" name="Genome Biol. Evol.">
        <title>Long-read-based Genome Assembly of Drosophila gunungcola Reveals Fewer Chemosensory Genes in Flower-breeding Species.</title>
        <authorList>
            <person name="Negi A."/>
            <person name="Liao B.Y."/>
            <person name="Yeh S.D."/>
        </authorList>
    </citation>
    <scope>NUCLEOTIDE SEQUENCE</scope>
    <source>
        <strain evidence="1">Sukarami</strain>
    </source>
</reference>
<evidence type="ECO:0000313" key="2">
    <source>
        <dbReference type="Proteomes" id="UP001059596"/>
    </source>
</evidence>
<evidence type="ECO:0000313" key="1">
    <source>
        <dbReference type="EMBL" id="KAI8045224.1"/>
    </source>
</evidence>
<name>A0A9P9YYW7_9MUSC</name>
<protein>
    <submittedName>
        <fullName evidence="1">Uncharacterized protein</fullName>
    </submittedName>
</protein>
<proteinExistence type="predicted"/>
<dbReference type="EMBL" id="JAMKOV010000001">
    <property type="protein sequence ID" value="KAI8045224.1"/>
    <property type="molecule type" value="Genomic_DNA"/>
</dbReference>
<accession>A0A9P9YYW7</accession>
<gene>
    <name evidence="1" type="ORF">M5D96_001404</name>
</gene>
<dbReference type="Proteomes" id="UP001059596">
    <property type="component" value="Chromosome 3R"/>
</dbReference>